<dbReference type="AlphaFoldDB" id="A0A2G5EEH2"/>
<evidence type="ECO:0000259" key="3">
    <source>
        <dbReference type="SMART" id="SM00499"/>
    </source>
</evidence>
<proteinExistence type="inferred from homology"/>
<dbReference type="PRINTS" id="PR00382">
    <property type="entry name" value="LIPIDTRNSFER"/>
</dbReference>
<dbReference type="PROSITE" id="PS00597">
    <property type="entry name" value="PLANT_LTP"/>
    <property type="match status" value="1"/>
</dbReference>
<evidence type="ECO:0000256" key="2">
    <source>
        <dbReference type="SAM" id="SignalP"/>
    </source>
</evidence>
<dbReference type="SMART" id="SM00499">
    <property type="entry name" value="AAI"/>
    <property type="match status" value="1"/>
</dbReference>
<dbReference type="GO" id="GO:0006869">
    <property type="term" value="P:lipid transport"/>
    <property type="evidence" value="ECO:0007669"/>
    <property type="project" value="InterPro"/>
</dbReference>
<dbReference type="InParanoid" id="A0A2G5EEH2"/>
<dbReference type="PANTHER" id="PTHR33076">
    <property type="entry name" value="NON-SPECIFIC LIPID-TRANSFER PROTEIN 2-RELATED"/>
    <property type="match status" value="1"/>
</dbReference>
<dbReference type="InterPro" id="IPR000528">
    <property type="entry name" value="Plant_nsLTP"/>
</dbReference>
<dbReference type="InterPro" id="IPR016140">
    <property type="entry name" value="Bifunc_inhib/LTP/seed_store"/>
</dbReference>
<dbReference type="Gene3D" id="1.10.110.10">
    <property type="entry name" value="Plant lipid-transfer and hydrophobic proteins"/>
    <property type="match status" value="1"/>
</dbReference>
<keyword evidence="5" id="KW-1185">Reference proteome</keyword>
<evidence type="ECO:0000313" key="5">
    <source>
        <dbReference type="Proteomes" id="UP000230069"/>
    </source>
</evidence>
<feature type="chain" id="PRO_5013566036" description="Non-specific lipid-transfer protein" evidence="2">
    <location>
        <begin position="26"/>
        <end position="116"/>
    </location>
</feature>
<keyword evidence="2" id="KW-0732">Signal</keyword>
<reference evidence="4 5" key="1">
    <citation type="submission" date="2017-09" db="EMBL/GenBank/DDBJ databases">
        <title>WGS assembly of Aquilegia coerulea Goldsmith.</title>
        <authorList>
            <person name="Hodges S."/>
            <person name="Kramer E."/>
            <person name="Nordborg M."/>
            <person name="Tomkins J."/>
            <person name="Borevitz J."/>
            <person name="Derieg N."/>
            <person name="Yan J."/>
            <person name="Mihaltcheva S."/>
            <person name="Hayes R.D."/>
            <person name="Rokhsar D."/>
        </authorList>
    </citation>
    <scope>NUCLEOTIDE SEQUENCE [LARGE SCALE GENOMIC DNA]</scope>
    <source>
        <strain evidence="5">cv. Goldsmith</strain>
    </source>
</reference>
<comment type="similarity">
    <text evidence="1">Belongs to the plant LTP family.</text>
</comment>
<evidence type="ECO:0000313" key="4">
    <source>
        <dbReference type="EMBL" id="PIA53967.1"/>
    </source>
</evidence>
<dbReference type="FunCoup" id="A0A2G5EEH2">
    <property type="interactions" value="53"/>
</dbReference>
<dbReference type="CDD" id="cd01960">
    <property type="entry name" value="nsLTP1"/>
    <property type="match status" value="1"/>
</dbReference>
<feature type="signal peptide" evidence="2">
    <location>
        <begin position="1"/>
        <end position="25"/>
    </location>
</feature>
<protein>
    <recommendedName>
        <fullName evidence="1">Non-specific lipid-transfer protein</fullName>
    </recommendedName>
</protein>
<evidence type="ECO:0000256" key="1">
    <source>
        <dbReference type="RuleBase" id="RU000628"/>
    </source>
</evidence>
<gene>
    <name evidence="4" type="ORF">AQUCO_00900501v1</name>
</gene>
<organism evidence="4 5">
    <name type="scientific">Aquilegia coerulea</name>
    <name type="common">Rocky mountain columbine</name>
    <dbReference type="NCBI Taxonomy" id="218851"/>
    <lineage>
        <taxon>Eukaryota</taxon>
        <taxon>Viridiplantae</taxon>
        <taxon>Streptophyta</taxon>
        <taxon>Embryophyta</taxon>
        <taxon>Tracheophyta</taxon>
        <taxon>Spermatophyta</taxon>
        <taxon>Magnoliopsida</taxon>
        <taxon>Ranunculales</taxon>
        <taxon>Ranunculaceae</taxon>
        <taxon>Thalictroideae</taxon>
        <taxon>Aquilegia</taxon>
    </lineage>
</organism>
<dbReference type="STRING" id="218851.A0A2G5EEH2"/>
<dbReference type="EMBL" id="KZ305026">
    <property type="protein sequence ID" value="PIA53967.1"/>
    <property type="molecule type" value="Genomic_DNA"/>
</dbReference>
<dbReference type="SUPFAM" id="SSF47699">
    <property type="entry name" value="Bifunctional inhibitor/lipid-transfer protein/seed storage 2S albumin"/>
    <property type="match status" value="1"/>
</dbReference>
<keyword evidence="1" id="KW-0446">Lipid-binding</keyword>
<comment type="function">
    <text evidence="1">Plant non-specific lipid-transfer proteins transfer phospholipids as well as galactolipids across membranes. May play a role in wax or cutin deposition in the cell walls of expanding epidermal cells and certain secretory tissues.</text>
</comment>
<sequence length="116" mass="11508">MKSSTLAVSAVAILMLLLVSEPVTAITCSDVVKDLGPCMKYLGSGVGSPPVACCTGASNLAAAASTTADKKIACGCIKSTAQKINVNAAAAKDLPGKCGISLPFVVSTSVDCTKIT</sequence>
<accession>A0A2G5EEH2</accession>
<dbReference type="OrthoDB" id="1920459at2759"/>
<dbReference type="Proteomes" id="UP000230069">
    <property type="component" value="Unassembled WGS sequence"/>
</dbReference>
<dbReference type="GO" id="GO:0008289">
    <property type="term" value="F:lipid binding"/>
    <property type="evidence" value="ECO:0007669"/>
    <property type="project" value="UniProtKB-KW"/>
</dbReference>
<name>A0A2G5EEH2_AQUCA</name>
<dbReference type="Pfam" id="PF00234">
    <property type="entry name" value="Tryp_alpha_amyl"/>
    <property type="match status" value="1"/>
</dbReference>
<dbReference type="InterPro" id="IPR036312">
    <property type="entry name" value="Bifun_inhib/LTP/seed_sf"/>
</dbReference>
<keyword evidence="1" id="KW-0813">Transport</keyword>
<feature type="domain" description="Bifunctional inhibitor/plant lipid transfer protein/seed storage helical" evidence="3">
    <location>
        <begin position="28"/>
        <end position="112"/>
    </location>
</feature>